<evidence type="ECO:0008006" key="3">
    <source>
        <dbReference type="Google" id="ProtNLM"/>
    </source>
</evidence>
<dbReference type="EMBL" id="CP044620">
    <property type="protein sequence ID" value="QRD85403.1"/>
    <property type="molecule type" value="Genomic_DNA"/>
</dbReference>
<dbReference type="InterPro" id="IPR011009">
    <property type="entry name" value="Kinase-like_dom_sf"/>
</dbReference>
<evidence type="ECO:0000313" key="1">
    <source>
        <dbReference type="EMBL" id="QRD85403.1"/>
    </source>
</evidence>
<dbReference type="SUPFAM" id="SSF56112">
    <property type="entry name" value="Protein kinase-like (PK-like)"/>
    <property type="match status" value="1"/>
</dbReference>
<dbReference type="PANTHER" id="PTHR21310">
    <property type="entry name" value="AMINOGLYCOSIDE PHOSPHOTRANSFERASE-RELATED-RELATED"/>
    <property type="match status" value="1"/>
</dbReference>
<sequence>MKAERATLKWLENIDVPSPKLHDYSLRNDRQNNVGVAYMLIDELPGIPLLHKRPSVEELRRVYDSYAKILSTLQGFPFHHIGCLSFRQDGDIPPKWMYLEMICSGQLFSAYPINAYLVFNYLKHLASTSRWNALEPILDDGPSFLNIWMTRGYHILVDERYNITRIIDWTYAGKNRLSRNDKIMIDAVQARASKLSHFAVAPYLVRRFSFRLGGIGKNMYWWHAEPLFRGIIFTATGLDFDLD</sequence>
<evidence type="ECO:0000313" key="2">
    <source>
        <dbReference type="Proteomes" id="UP000596276"/>
    </source>
</evidence>
<keyword evidence="2" id="KW-1185">Reference proteome</keyword>
<reference evidence="2" key="1">
    <citation type="journal article" date="2021" name="G3 (Bethesda)">
        <title>Chromosome assembled and annotated genome sequence of Aspergillus flavus NRRL 3357.</title>
        <authorList>
            <person name="Skerker J.M."/>
            <person name="Pianalto K.M."/>
            <person name="Mondo S.J."/>
            <person name="Yang K."/>
            <person name="Arkin A.P."/>
            <person name="Keller N.P."/>
            <person name="Grigoriev I.V."/>
            <person name="Louise Glass N.L."/>
        </authorList>
    </citation>
    <scope>NUCLEOTIDE SEQUENCE [LARGE SCALE GENOMIC DNA]</scope>
    <source>
        <strain evidence="2">ATCC 200026 / FGSC A1120 / IAM 13836 / NRRL 3357 / JCM 12722 / SRRC 167</strain>
    </source>
</reference>
<organism evidence="1 2">
    <name type="scientific">Aspergillus flavus (strain ATCC 200026 / FGSC A1120 / IAM 13836 / NRRL 3357 / JCM 12722 / SRRC 167)</name>
    <dbReference type="NCBI Taxonomy" id="332952"/>
    <lineage>
        <taxon>Eukaryota</taxon>
        <taxon>Fungi</taxon>
        <taxon>Dikarya</taxon>
        <taxon>Ascomycota</taxon>
        <taxon>Pezizomycotina</taxon>
        <taxon>Eurotiomycetes</taxon>
        <taxon>Eurotiomycetidae</taxon>
        <taxon>Eurotiales</taxon>
        <taxon>Aspergillaceae</taxon>
        <taxon>Aspergillus</taxon>
        <taxon>Aspergillus subgen. Circumdati</taxon>
    </lineage>
</organism>
<name>A0A7U2MKK0_ASPFN</name>
<proteinExistence type="predicted"/>
<dbReference type="InterPro" id="IPR051678">
    <property type="entry name" value="AGP_Transferase"/>
</dbReference>
<dbReference type="PANTHER" id="PTHR21310:SF15">
    <property type="entry name" value="AMINOGLYCOSIDE PHOSPHOTRANSFERASE DOMAIN-CONTAINING PROTEIN"/>
    <property type="match status" value="1"/>
</dbReference>
<accession>A0A7U2MKK0</accession>
<protein>
    <recommendedName>
        <fullName evidence="3">Aminoglycoside phosphotransferase domain-containing protein</fullName>
    </recommendedName>
</protein>
<gene>
    <name evidence="1" type="ORF">F9C07_2201494</name>
</gene>
<dbReference type="AlphaFoldDB" id="A0A7U2MKK0"/>
<dbReference type="Proteomes" id="UP000596276">
    <property type="component" value="Chromosome 3"/>
</dbReference>
<dbReference type="VEuPathDB" id="FungiDB:F9C07_2201494"/>
<dbReference type="VEuPathDB" id="FungiDB:AFLA_006643"/>